<feature type="region of interest" description="Disordered" evidence="5">
    <location>
        <begin position="134"/>
        <end position="179"/>
    </location>
</feature>
<keyword evidence="2 4" id="KW-0863">Zinc-finger</keyword>
<evidence type="ECO:0000259" key="6">
    <source>
        <dbReference type="PROSITE" id="PS50199"/>
    </source>
</evidence>
<dbReference type="SUPFAM" id="SSF90209">
    <property type="entry name" value="Ran binding protein zinc finger-like"/>
    <property type="match status" value="3"/>
</dbReference>
<reference evidence="7" key="1">
    <citation type="submission" date="2014-09" db="EMBL/GenBank/DDBJ databases">
        <authorList>
            <person name="Magalhaes I.L.F."/>
            <person name="Oliveira U."/>
            <person name="Santos F.R."/>
            <person name="Vidigal T.H.D.A."/>
            <person name="Brescovit A.D."/>
            <person name="Santos A.J."/>
        </authorList>
    </citation>
    <scope>NUCLEOTIDE SEQUENCE</scope>
    <source>
        <tissue evidence="7">Shoot tissue taken approximately 20 cm above the soil surface</tissue>
    </source>
</reference>
<dbReference type="GO" id="GO:0005737">
    <property type="term" value="C:cytoplasm"/>
    <property type="evidence" value="ECO:0007669"/>
    <property type="project" value="TreeGrafter"/>
</dbReference>
<evidence type="ECO:0000256" key="2">
    <source>
        <dbReference type="ARBA" id="ARBA00022771"/>
    </source>
</evidence>
<dbReference type="PROSITE" id="PS50199">
    <property type="entry name" value="ZF_RANBP2_2"/>
    <property type="match status" value="3"/>
</dbReference>
<evidence type="ECO:0000313" key="7">
    <source>
        <dbReference type="EMBL" id="JAD79086.1"/>
    </source>
</evidence>
<dbReference type="EMBL" id="GBRH01218809">
    <property type="protein sequence ID" value="JAD79086.1"/>
    <property type="molecule type" value="Transcribed_RNA"/>
</dbReference>
<dbReference type="Pfam" id="PF20864">
    <property type="entry name" value="Zn_ribbon_TEX13"/>
    <property type="match status" value="1"/>
</dbReference>
<dbReference type="PROSITE" id="PS01358">
    <property type="entry name" value="ZF_RANBP2_1"/>
    <property type="match status" value="3"/>
</dbReference>
<feature type="compositionally biased region" description="Basic and acidic residues" evidence="5">
    <location>
        <begin position="134"/>
        <end position="144"/>
    </location>
</feature>
<feature type="domain" description="RanBP2-type" evidence="6">
    <location>
        <begin position="41"/>
        <end position="70"/>
    </location>
</feature>
<accession>A0A0A9CU46</accession>
<dbReference type="GO" id="GO:0003729">
    <property type="term" value="F:mRNA binding"/>
    <property type="evidence" value="ECO:0007669"/>
    <property type="project" value="TreeGrafter"/>
</dbReference>
<evidence type="ECO:0000256" key="1">
    <source>
        <dbReference type="ARBA" id="ARBA00022723"/>
    </source>
</evidence>
<evidence type="ECO:0000256" key="3">
    <source>
        <dbReference type="ARBA" id="ARBA00022833"/>
    </source>
</evidence>
<dbReference type="InterPro" id="IPR001876">
    <property type="entry name" value="Znf_RanBP2"/>
</dbReference>
<keyword evidence="3" id="KW-0862">Zinc</keyword>
<feature type="domain" description="RanBP2-type" evidence="6">
    <location>
        <begin position="2"/>
        <end position="31"/>
    </location>
</feature>
<dbReference type="PANTHER" id="PTHR23111">
    <property type="entry name" value="ZINC FINGER PROTEIN"/>
    <property type="match status" value="1"/>
</dbReference>
<keyword evidence="1" id="KW-0479">Metal-binding</keyword>
<dbReference type="InterPro" id="IPR036443">
    <property type="entry name" value="Znf_RanBP2_sf"/>
</dbReference>
<dbReference type="Gene3D" id="4.10.1060.10">
    <property type="entry name" value="Zinc finger, RanBP2-type"/>
    <property type="match status" value="3"/>
</dbReference>
<dbReference type="Pfam" id="PF00641">
    <property type="entry name" value="Zn_ribbon_RanBP"/>
    <property type="match status" value="2"/>
</dbReference>
<evidence type="ECO:0000256" key="4">
    <source>
        <dbReference type="PROSITE-ProRule" id="PRU00322"/>
    </source>
</evidence>
<dbReference type="SMART" id="SM00547">
    <property type="entry name" value="ZnF_RBZ"/>
    <property type="match status" value="3"/>
</dbReference>
<dbReference type="AlphaFoldDB" id="A0A0A9CU46"/>
<dbReference type="InterPro" id="IPR049534">
    <property type="entry name" value="TEX13A/C/D_Znf"/>
</dbReference>
<organism evidence="7">
    <name type="scientific">Arundo donax</name>
    <name type="common">Giant reed</name>
    <name type="synonym">Donax arundinaceus</name>
    <dbReference type="NCBI Taxonomy" id="35708"/>
    <lineage>
        <taxon>Eukaryota</taxon>
        <taxon>Viridiplantae</taxon>
        <taxon>Streptophyta</taxon>
        <taxon>Embryophyta</taxon>
        <taxon>Tracheophyta</taxon>
        <taxon>Spermatophyta</taxon>
        <taxon>Magnoliopsida</taxon>
        <taxon>Liliopsida</taxon>
        <taxon>Poales</taxon>
        <taxon>Poaceae</taxon>
        <taxon>PACMAD clade</taxon>
        <taxon>Arundinoideae</taxon>
        <taxon>Arundineae</taxon>
        <taxon>Arundo</taxon>
    </lineage>
</organism>
<dbReference type="GO" id="GO:0008270">
    <property type="term" value="F:zinc ion binding"/>
    <property type="evidence" value="ECO:0007669"/>
    <property type="project" value="UniProtKB-KW"/>
</dbReference>
<name>A0A0A9CU46_ARUDO</name>
<reference evidence="7" key="2">
    <citation type="journal article" date="2015" name="Data Brief">
        <title>Shoot transcriptome of the giant reed, Arundo donax.</title>
        <authorList>
            <person name="Barrero R.A."/>
            <person name="Guerrero F.D."/>
            <person name="Moolhuijzen P."/>
            <person name="Goolsby J.A."/>
            <person name="Tidwell J."/>
            <person name="Bellgard S.E."/>
            <person name="Bellgard M.I."/>
        </authorList>
    </citation>
    <scope>NUCLEOTIDE SEQUENCE</scope>
    <source>
        <tissue evidence="7">Shoot tissue taken approximately 20 cm above the soil surface</tissue>
    </source>
</reference>
<dbReference type="PANTHER" id="PTHR23111:SF40">
    <property type="entry name" value="RNA-BINDING PROTEIN INVOLVED IN HETEROCHROMATIN ASSEMBLY-RELATED"/>
    <property type="match status" value="1"/>
</dbReference>
<feature type="domain" description="RanBP2-type" evidence="6">
    <location>
        <begin position="74"/>
        <end position="103"/>
    </location>
</feature>
<evidence type="ECO:0000256" key="5">
    <source>
        <dbReference type="SAM" id="MobiDB-lite"/>
    </source>
</evidence>
<feature type="region of interest" description="Disordered" evidence="5">
    <location>
        <begin position="99"/>
        <end position="122"/>
    </location>
</feature>
<protein>
    <recommendedName>
        <fullName evidence="6">RanBP2-type domain-containing protein</fullName>
    </recommendedName>
</protein>
<sequence length="205" mass="23734">MKRGDWLCPNCNFLNFARNRRCLECKADGPKKLEAATAEMKMGDWICIQCHFMNFARNTICFKCEEPRPKRQLNPGEWECPSCDFVNFSRNTICKKCNHGRPEDDAHDNQLGQRNMKRAGKNRNFDYIDQEEDNLRSVREERSPRRTIGKSRSAGFDKGDGLLTAKRSAEEDEDDDVLPYEGVRKHVVSRRAGPAQRKFTAARNQ</sequence>
<proteinExistence type="predicted"/>